<organism evidence="2 3">
    <name type="scientific">Ciona intestinalis</name>
    <name type="common">Transparent sea squirt</name>
    <name type="synonym">Ascidia intestinalis</name>
    <dbReference type="NCBI Taxonomy" id="7719"/>
    <lineage>
        <taxon>Eukaryota</taxon>
        <taxon>Metazoa</taxon>
        <taxon>Chordata</taxon>
        <taxon>Tunicata</taxon>
        <taxon>Ascidiacea</taxon>
        <taxon>Phlebobranchia</taxon>
        <taxon>Cionidae</taxon>
        <taxon>Ciona</taxon>
    </lineage>
</organism>
<feature type="compositionally biased region" description="Polar residues" evidence="1">
    <location>
        <begin position="14"/>
        <end position="23"/>
    </location>
</feature>
<reference evidence="2" key="2">
    <citation type="journal article" date="2008" name="Genome Biol.">
        <title>Improved genome assembly and evidence-based global gene model set for the chordate Ciona intestinalis: new insight into intron and operon populations.</title>
        <authorList>
            <person name="Satou Y."/>
            <person name="Mineta K."/>
            <person name="Ogasawara M."/>
            <person name="Sasakura Y."/>
            <person name="Shoguchi E."/>
            <person name="Ueno K."/>
            <person name="Yamada L."/>
            <person name="Matsumoto J."/>
            <person name="Wasserscheid J."/>
            <person name="Dewar K."/>
            <person name="Wiley G.B."/>
            <person name="Macmil S.L."/>
            <person name="Roe B.A."/>
            <person name="Zeller R.W."/>
            <person name="Hastings K.E."/>
            <person name="Lemaire P."/>
            <person name="Lindquist E."/>
            <person name="Endo T."/>
            <person name="Hotta K."/>
            <person name="Inaba K."/>
        </authorList>
    </citation>
    <scope>NUCLEOTIDE SEQUENCE [LARGE SCALE GENOMIC DNA]</scope>
    <source>
        <strain evidence="2">wild type</strain>
    </source>
</reference>
<reference evidence="2" key="4">
    <citation type="submission" date="2025-09" db="UniProtKB">
        <authorList>
            <consortium name="Ensembl"/>
        </authorList>
    </citation>
    <scope>IDENTIFICATION</scope>
</reference>
<sequence length="107" mass="12230">RRYSDFPPSYEALTEQSPPSYNSVVIIEEEAPPGDRSSRASGIRTYVYDPARRISIEVHDEDTIRVVEELLSRRRTSSLRSTNEPPGYNHVIRLPDKYPNVIPVSDV</sequence>
<proteinExistence type="predicted"/>
<dbReference type="InParanoid" id="H2XVK9"/>
<protein>
    <submittedName>
        <fullName evidence="2">Uncharacterized protein</fullName>
    </submittedName>
</protein>
<dbReference type="HOGENOM" id="CLU_2215748_0_0_1"/>
<feature type="region of interest" description="Disordered" evidence="1">
    <location>
        <begin position="1"/>
        <end position="23"/>
    </location>
</feature>
<accession>H2XVK9</accession>
<evidence type="ECO:0000256" key="1">
    <source>
        <dbReference type="SAM" id="MobiDB-lite"/>
    </source>
</evidence>
<reference evidence="3" key="1">
    <citation type="journal article" date="2002" name="Science">
        <title>The draft genome of Ciona intestinalis: insights into chordate and vertebrate origins.</title>
        <authorList>
            <person name="Dehal P."/>
            <person name="Satou Y."/>
            <person name="Campbell R.K."/>
            <person name="Chapman J."/>
            <person name="Degnan B."/>
            <person name="De Tomaso A."/>
            <person name="Davidson B."/>
            <person name="Di Gregorio A."/>
            <person name="Gelpke M."/>
            <person name="Goodstein D.M."/>
            <person name="Harafuji N."/>
            <person name="Hastings K.E."/>
            <person name="Ho I."/>
            <person name="Hotta K."/>
            <person name="Huang W."/>
            <person name="Kawashima T."/>
            <person name="Lemaire P."/>
            <person name="Martinez D."/>
            <person name="Meinertzhagen I.A."/>
            <person name="Necula S."/>
            <person name="Nonaka M."/>
            <person name="Putnam N."/>
            <person name="Rash S."/>
            <person name="Saiga H."/>
            <person name="Satake M."/>
            <person name="Terry A."/>
            <person name="Yamada L."/>
            <person name="Wang H.G."/>
            <person name="Awazu S."/>
            <person name="Azumi K."/>
            <person name="Boore J."/>
            <person name="Branno M."/>
            <person name="Chin-Bow S."/>
            <person name="DeSantis R."/>
            <person name="Doyle S."/>
            <person name="Francino P."/>
            <person name="Keys D.N."/>
            <person name="Haga S."/>
            <person name="Hayashi H."/>
            <person name="Hino K."/>
            <person name="Imai K.S."/>
            <person name="Inaba K."/>
            <person name="Kano S."/>
            <person name="Kobayashi K."/>
            <person name="Kobayashi M."/>
            <person name="Lee B.I."/>
            <person name="Makabe K.W."/>
            <person name="Manohar C."/>
            <person name="Matassi G."/>
            <person name="Medina M."/>
            <person name="Mochizuki Y."/>
            <person name="Mount S."/>
            <person name="Morishita T."/>
            <person name="Miura S."/>
            <person name="Nakayama A."/>
            <person name="Nishizaka S."/>
            <person name="Nomoto H."/>
            <person name="Ohta F."/>
            <person name="Oishi K."/>
            <person name="Rigoutsos I."/>
            <person name="Sano M."/>
            <person name="Sasaki A."/>
            <person name="Sasakura Y."/>
            <person name="Shoguchi E."/>
            <person name="Shin-i T."/>
            <person name="Spagnuolo A."/>
            <person name="Stainier D."/>
            <person name="Suzuki M.M."/>
            <person name="Tassy O."/>
            <person name="Takatori N."/>
            <person name="Tokuoka M."/>
            <person name="Yagi K."/>
            <person name="Yoshizaki F."/>
            <person name="Wada S."/>
            <person name="Zhang C."/>
            <person name="Hyatt P.D."/>
            <person name="Larimer F."/>
            <person name="Detter C."/>
            <person name="Doggett N."/>
            <person name="Glavina T."/>
            <person name="Hawkins T."/>
            <person name="Richardson P."/>
            <person name="Lucas S."/>
            <person name="Kohara Y."/>
            <person name="Levine M."/>
            <person name="Satoh N."/>
            <person name="Rokhsar D.S."/>
        </authorList>
    </citation>
    <scope>NUCLEOTIDE SEQUENCE [LARGE SCALE GENOMIC DNA]</scope>
</reference>
<dbReference type="Ensembl" id="ENSCINT00000032425.1">
    <property type="protein sequence ID" value="ENSCINP00000033693.1"/>
    <property type="gene ID" value="ENSCING00000022282.1"/>
</dbReference>
<evidence type="ECO:0000313" key="3">
    <source>
        <dbReference type="Proteomes" id="UP000008144"/>
    </source>
</evidence>
<reference evidence="2" key="3">
    <citation type="submission" date="2025-08" db="UniProtKB">
        <authorList>
            <consortium name="Ensembl"/>
        </authorList>
    </citation>
    <scope>IDENTIFICATION</scope>
</reference>
<dbReference type="EMBL" id="EAAA01002510">
    <property type="status" value="NOT_ANNOTATED_CDS"/>
    <property type="molecule type" value="Genomic_DNA"/>
</dbReference>
<dbReference type="Proteomes" id="UP000008144">
    <property type="component" value="Chromosome 7"/>
</dbReference>
<evidence type="ECO:0000313" key="2">
    <source>
        <dbReference type="Ensembl" id="ENSCINP00000033693.1"/>
    </source>
</evidence>
<keyword evidence="3" id="KW-1185">Reference proteome</keyword>
<name>H2XVK9_CIOIN</name>
<dbReference type="AlphaFoldDB" id="H2XVK9"/>